<keyword evidence="2" id="KW-0813">Transport</keyword>
<reference evidence="5 6" key="1">
    <citation type="journal article" date="2012" name="J. Bacteriol.">
        <title>Draft genome sequence of the cyanide-utilizing bacterium Pseudomonas fluorescens strain NCIMB 11764.</title>
        <authorList>
            <person name="Vilo C.A."/>
            <person name="Benedik M.J."/>
            <person name="Kunz D.A."/>
            <person name="Dong Q."/>
        </authorList>
    </citation>
    <scope>NUCLEOTIDE SEQUENCE [LARGE SCALE GENOMIC DNA]</scope>
    <source>
        <strain evidence="5 6">NCIMB 11764</strain>
    </source>
</reference>
<proteinExistence type="inferred from homology"/>
<dbReference type="InterPro" id="IPR005318">
    <property type="entry name" value="OM_porin_bac"/>
</dbReference>
<evidence type="ECO:0000256" key="1">
    <source>
        <dbReference type="ARBA" id="ARBA00009075"/>
    </source>
</evidence>
<dbReference type="eggNOG" id="ENOG502ZARH">
    <property type="taxonomic scope" value="Bacteria"/>
</dbReference>
<dbReference type="GO" id="GO:0015288">
    <property type="term" value="F:porin activity"/>
    <property type="evidence" value="ECO:0007669"/>
    <property type="project" value="TreeGrafter"/>
</dbReference>
<evidence type="ECO:0000256" key="2">
    <source>
        <dbReference type="ARBA" id="ARBA00022448"/>
    </source>
</evidence>
<dbReference type="GO" id="GO:0016020">
    <property type="term" value="C:membrane"/>
    <property type="evidence" value="ECO:0007669"/>
    <property type="project" value="InterPro"/>
</dbReference>
<feature type="signal peptide" evidence="4">
    <location>
        <begin position="1"/>
        <end position="26"/>
    </location>
</feature>
<protein>
    <submittedName>
        <fullName evidence="5">Porin</fullName>
    </submittedName>
</protein>
<dbReference type="PANTHER" id="PTHR34596">
    <property type="entry name" value="CHITOPORIN"/>
    <property type="match status" value="1"/>
</dbReference>
<comment type="similarity">
    <text evidence="1">Belongs to the outer membrane porin (Opr) (TC 1.B.25) family.</text>
</comment>
<dbReference type="PANTHER" id="PTHR34596:SF2">
    <property type="entry name" value="CHITOPORIN"/>
    <property type="match status" value="1"/>
</dbReference>
<name>A0A0K1QZ33_PSEFL</name>
<dbReference type="EMBL" id="CP010945">
    <property type="protein sequence ID" value="AKV10927.1"/>
    <property type="molecule type" value="Genomic_DNA"/>
</dbReference>
<sequence length="428" mass="47206">MQNMTPKLFSVSLAGALAGLPALAHADFIEDSHVNFSTKNYYFNRDYRDGTGPSKAEEWAQSFILKYQSGYTEGPLGFGLDAMGMLGIKLDSAPERSGTGILARQADSDDPAKPFAKRAADEYSKLGLTAKARLFESNELFVGSLQPSGIAVIQPNTSRAFPQTFEGQQLTSKAVQNMTLNLGHISRVKQRDSTDFEKMGITSQSGQYASSARSDDFKFAAVDYLVTPDLLASLHYGQLQDIYQQGFAGLKYSTPWGPGRILGEVRYFDGSETGAALGGKVDNQTLSTNLGYSLNGHTISGGYQKLWGDTAYPLIDGTISYLFTELQVSNFSRAQERSWRARYDYNFAAAGIPGLTLTTLYVRGDQANVINMSQEGKEWERDTYITYVVQDGPLKNVGVQWLNATQRSNYTRDTDENRLIFSYTLALK</sequence>
<gene>
    <name evidence="5" type="ORF">B723_22020</name>
</gene>
<feature type="chain" id="PRO_5005468089" evidence="4">
    <location>
        <begin position="27"/>
        <end position="428"/>
    </location>
</feature>
<dbReference type="Pfam" id="PF03573">
    <property type="entry name" value="OprD"/>
    <property type="match status" value="1"/>
</dbReference>
<dbReference type="Proteomes" id="UP000017175">
    <property type="component" value="Chromosome"/>
</dbReference>
<accession>A0A0K1QZ33</accession>
<evidence type="ECO:0000256" key="4">
    <source>
        <dbReference type="SAM" id="SignalP"/>
    </source>
</evidence>
<evidence type="ECO:0000313" key="5">
    <source>
        <dbReference type="EMBL" id="AKV10927.1"/>
    </source>
</evidence>
<keyword evidence="3 4" id="KW-0732">Signal</keyword>
<dbReference type="AlphaFoldDB" id="A0A0K1QZ33"/>
<dbReference type="Gene3D" id="2.40.160.10">
    <property type="entry name" value="Porin"/>
    <property type="match status" value="1"/>
</dbReference>
<dbReference type="InterPro" id="IPR023614">
    <property type="entry name" value="Porin_dom_sf"/>
</dbReference>
<evidence type="ECO:0000256" key="3">
    <source>
        <dbReference type="ARBA" id="ARBA00022729"/>
    </source>
</evidence>
<organism evidence="5 6">
    <name type="scientific">Pseudomonas fluorescens NCIMB 11764</name>
    <dbReference type="NCBI Taxonomy" id="1221522"/>
    <lineage>
        <taxon>Bacteria</taxon>
        <taxon>Pseudomonadati</taxon>
        <taxon>Pseudomonadota</taxon>
        <taxon>Gammaproteobacteria</taxon>
        <taxon>Pseudomonadales</taxon>
        <taxon>Pseudomonadaceae</taxon>
        <taxon>Pseudomonas</taxon>
    </lineage>
</organism>
<evidence type="ECO:0000313" key="6">
    <source>
        <dbReference type="Proteomes" id="UP000017175"/>
    </source>
</evidence>